<feature type="compositionally biased region" description="Basic and acidic residues" evidence="1">
    <location>
        <begin position="57"/>
        <end position="68"/>
    </location>
</feature>
<sequence>MAYNVKRERDDKRTRYGTDERKRCQTAVNAHSQQEKRITAAGAIGRRNATQPFSATESKKKVERRDEARDEEEAAETRYGARQGIRALGYCTVQQAAGKAAWHFPQQTNP</sequence>
<reference evidence="2 3" key="1">
    <citation type="submission" date="2018-06" db="EMBL/GenBank/DDBJ databases">
        <title>Genome analysis of cellulolytic fungus Trichoderma lentiforme CFAM-422.</title>
        <authorList>
            <person name="Steindorff A.S."/>
            <person name="Formighieri E.F."/>
            <person name="Midorikawa G.E.O."/>
            <person name="Tamietti M.S."/>
            <person name="Ramos E.Z."/>
            <person name="Silva A.S."/>
            <person name="Bon E.P.S."/>
            <person name="Mendes T.D."/>
            <person name="Damaso M.C.T."/>
            <person name="Favaro L.C.L."/>
        </authorList>
    </citation>
    <scope>NUCLEOTIDE SEQUENCE [LARGE SCALE GENOMIC DNA]</scope>
    <source>
        <strain evidence="2 3">CFAM-422</strain>
    </source>
</reference>
<comment type="caution">
    <text evidence="2">The sequence shown here is derived from an EMBL/GenBank/DDBJ whole genome shotgun (WGS) entry which is preliminary data.</text>
</comment>
<organism evidence="2 3">
    <name type="scientific">Trichoderma lentiforme</name>
    <dbReference type="NCBI Taxonomy" id="1567552"/>
    <lineage>
        <taxon>Eukaryota</taxon>
        <taxon>Fungi</taxon>
        <taxon>Dikarya</taxon>
        <taxon>Ascomycota</taxon>
        <taxon>Pezizomycotina</taxon>
        <taxon>Sordariomycetes</taxon>
        <taxon>Hypocreomycetidae</taxon>
        <taxon>Hypocreales</taxon>
        <taxon>Hypocreaceae</taxon>
        <taxon>Trichoderma</taxon>
    </lineage>
</organism>
<feature type="region of interest" description="Disordered" evidence="1">
    <location>
        <begin position="1"/>
        <end position="78"/>
    </location>
</feature>
<accession>A0A9P4XPB2</accession>
<dbReference type="Proteomes" id="UP000801864">
    <property type="component" value="Unassembled WGS sequence"/>
</dbReference>
<dbReference type="EMBL" id="QLNT01000003">
    <property type="protein sequence ID" value="KAF3075492.1"/>
    <property type="molecule type" value="Genomic_DNA"/>
</dbReference>
<name>A0A9P4XPB2_9HYPO</name>
<protein>
    <submittedName>
        <fullName evidence="2">Uncharacterized protein</fullName>
    </submittedName>
</protein>
<dbReference type="AlphaFoldDB" id="A0A9P4XPB2"/>
<evidence type="ECO:0000313" key="3">
    <source>
        <dbReference type="Proteomes" id="UP000801864"/>
    </source>
</evidence>
<keyword evidence="3" id="KW-1185">Reference proteome</keyword>
<evidence type="ECO:0000256" key="1">
    <source>
        <dbReference type="SAM" id="MobiDB-lite"/>
    </source>
</evidence>
<gene>
    <name evidence="2" type="ORF">CFAM422_002319</name>
</gene>
<evidence type="ECO:0000313" key="2">
    <source>
        <dbReference type="EMBL" id="KAF3075492.1"/>
    </source>
</evidence>
<feature type="compositionally biased region" description="Basic and acidic residues" evidence="1">
    <location>
        <begin position="1"/>
        <end position="23"/>
    </location>
</feature>
<proteinExistence type="predicted"/>